<keyword evidence="1" id="KW-0472">Membrane</keyword>
<sequence>MLFSAFVGLFLLFRCPREYGRKYGALSVMLVGYVWAVSFFSVFFMSDAQVSFFYIFHLLGVVRETCTLWFLFNFGMPVFTIYLHIEIGRRTEAQNGCFLDLEINCSLLSFFLLFQVRFDYSLVDVRVIGVCFYFQRTWISFRFDF</sequence>
<dbReference type="Proteomes" id="UP001153461">
    <property type="component" value="Unassembled WGS sequence"/>
</dbReference>
<accession>A0A9W4HRQ3</accession>
<feature type="transmembrane region" description="Helical" evidence="1">
    <location>
        <begin position="68"/>
        <end position="85"/>
    </location>
</feature>
<comment type="caution">
    <text evidence="2">The sequence shown here is derived from an EMBL/GenBank/DDBJ whole genome shotgun (WGS) entry which is preliminary data.</text>
</comment>
<reference evidence="2" key="1">
    <citation type="submission" date="2021-07" db="EMBL/GenBank/DDBJ databases">
        <authorList>
            <person name="Branca A.L. A."/>
        </authorList>
    </citation>
    <scope>NUCLEOTIDE SEQUENCE</scope>
</reference>
<organism evidence="2 3">
    <name type="scientific">Penicillium nalgiovense</name>
    <dbReference type="NCBI Taxonomy" id="60175"/>
    <lineage>
        <taxon>Eukaryota</taxon>
        <taxon>Fungi</taxon>
        <taxon>Dikarya</taxon>
        <taxon>Ascomycota</taxon>
        <taxon>Pezizomycotina</taxon>
        <taxon>Eurotiomycetes</taxon>
        <taxon>Eurotiomycetidae</taxon>
        <taxon>Eurotiales</taxon>
        <taxon>Aspergillaceae</taxon>
        <taxon>Penicillium</taxon>
    </lineage>
</organism>
<name>A0A9W4HRQ3_PENNA</name>
<keyword evidence="1" id="KW-0812">Transmembrane</keyword>
<feature type="transmembrane region" description="Helical" evidence="1">
    <location>
        <begin position="33"/>
        <end position="56"/>
    </location>
</feature>
<dbReference type="EMBL" id="CAJVNV010000255">
    <property type="protein sequence ID" value="CAG8133349.1"/>
    <property type="molecule type" value="Genomic_DNA"/>
</dbReference>
<proteinExistence type="predicted"/>
<evidence type="ECO:0000313" key="2">
    <source>
        <dbReference type="EMBL" id="CAG8133349.1"/>
    </source>
</evidence>
<dbReference type="AlphaFoldDB" id="A0A9W4HRQ3"/>
<keyword evidence="1" id="KW-1133">Transmembrane helix</keyword>
<evidence type="ECO:0000313" key="3">
    <source>
        <dbReference type="Proteomes" id="UP001153461"/>
    </source>
</evidence>
<evidence type="ECO:0000256" key="1">
    <source>
        <dbReference type="SAM" id="Phobius"/>
    </source>
</evidence>
<gene>
    <name evidence="2" type="ORF">PNAL_LOCUS5605</name>
</gene>
<protein>
    <submittedName>
        <fullName evidence="2">Uncharacterized protein</fullName>
    </submittedName>
</protein>